<dbReference type="FunFam" id="1.10.238.10:FF:000003">
    <property type="entry name" value="Calmodulin A"/>
    <property type="match status" value="1"/>
</dbReference>
<sequence length="193" mass="21942">MVFNELDSDKNGKVTRSEFEAAALSLGFSLEQAQRFWERLDRRHRGFLEALDWGTKDAFQQYSSSTRYMQKYMGVPDLSSSPEQVRKYVRSQELMQVKSLAAAINMVRANAVARAMRSTGSSGNPIFETFRFMDLDSSGLLSKEEIRDAFFALGVFLSESVVDQIIQLFDKDGNGTVQYHEFETTMFPPVRGT</sequence>
<feature type="domain" description="EF-hand" evidence="3">
    <location>
        <begin position="1"/>
        <end position="29"/>
    </location>
</feature>
<protein>
    <recommendedName>
        <fullName evidence="3">EF-hand domain-containing protein</fullName>
    </recommendedName>
</protein>
<dbReference type="Pfam" id="PF13499">
    <property type="entry name" value="EF-hand_7"/>
    <property type="match status" value="1"/>
</dbReference>
<dbReference type="PROSITE" id="PS00018">
    <property type="entry name" value="EF_HAND_1"/>
    <property type="match status" value="3"/>
</dbReference>
<dbReference type="AlphaFoldDB" id="A0A8J4GPZ3"/>
<dbReference type="PANTHER" id="PTHR23050">
    <property type="entry name" value="CALCIUM BINDING PROTEIN"/>
    <property type="match status" value="1"/>
</dbReference>
<dbReference type="Pfam" id="PF13202">
    <property type="entry name" value="EF-hand_5"/>
    <property type="match status" value="1"/>
</dbReference>
<evidence type="ECO:0000256" key="1">
    <source>
        <dbReference type="ARBA" id="ARBA00022737"/>
    </source>
</evidence>
<evidence type="ECO:0000259" key="3">
    <source>
        <dbReference type="PROSITE" id="PS50222"/>
    </source>
</evidence>
<feature type="domain" description="EF-hand" evidence="3">
    <location>
        <begin position="121"/>
        <end position="156"/>
    </location>
</feature>
<dbReference type="Proteomes" id="UP000722791">
    <property type="component" value="Unassembled WGS sequence"/>
</dbReference>
<accession>A0A8J4GPZ3</accession>
<dbReference type="Gene3D" id="1.10.238.10">
    <property type="entry name" value="EF-hand"/>
    <property type="match status" value="2"/>
</dbReference>
<dbReference type="InterPro" id="IPR050145">
    <property type="entry name" value="Centrin_CML-like"/>
</dbReference>
<dbReference type="SMART" id="SM00054">
    <property type="entry name" value="EFh"/>
    <property type="match status" value="3"/>
</dbReference>
<reference evidence="4" key="1">
    <citation type="journal article" date="2021" name="Proc. Natl. Acad. Sci. U.S.A.">
        <title>Three genomes in the algal genus Volvox reveal the fate of a haploid sex-determining region after a transition to homothallism.</title>
        <authorList>
            <person name="Yamamoto K."/>
            <person name="Hamaji T."/>
            <person name="Kawai-Toyooka H."/>
            <person name="Matsuzaki R."/>
            <person name="Takahashi F."/>
            <person name="Nishimura Y."/>
            <person name="Kawachi M."/>
            <person name="Noguchi H."/>
            <person name="Minakuchi Y."/>
            <person name="Umen J.G."/>
            <person name="Toyoda A."/>
            <person name="Nozaki H."/>
        </authorList>
    </citation>
    <scope>NUCLEOTIDE SEQUENCE</scope>
    <source>
        <strain evidence="4">NIES-3785</strain>
    </source>
</reference>
<evidence type="ECO:0000313" key="5">
    <source>
        <dbReference type="Proteomes" id="UP000722791"/>
    </source>
</evidence>
<evidence type="ECO:0000313" key="4">
    <source>
        <dbReference type="EMBL" id="GIM11063.1"/>
    </source>
</evidence>
<dbReference type="CDD" id="cd00051">
    <property type="entry name" value="EFh"/>
    <property type="match status" value="1"/>
</dbReference>
<keyword evidence="2" id="KW-0106">Calcium</keyword>
<organism evidence="4 5">
    <name type="scientific">Volvox reticuliferus</name>
    <dbReference type="NCBI Taxonomy" id="1737510"/>
    <lineage>
        <taxon>Eukaryota</taxon>
        <taxon>Viridiplantae</taxon>
        <taxon>Chlorophyta</taxon>
        <taxon>core chlorophytes</taxon>
        <taxon>Chlorophyceae</taxon>
        <taxon>CS clade</taxon>
        <taxon>Chlamydomonadales</taxon>
        <taxon>Volvocaceae</taxon>
        <taxon>Volvox</taxon>
    </lineage>
</organism>
<dbReference type="EMBL" id="BNCQ01000036">
    <property type="protein sequence ID" value="GIM11063.1"/>
    <property type="molecule type" value="Genomic_DNA"/>
</dbReference>
<dbReference type="InterPro" id="IPR002048">
    <property type="entry name" value="EF_hand_dom"/>
</dbReference>
<feature type="domain" description="EF-hand" evidence="3">
    <location>
        <begin position="157"/>
        <end position="192"/>
    </location>
</feature>
<dbReference type="InterPro" id="IPR018247">
    <property type="entry name" value="EF_Hand_1_Ca_BS"/>
</dbReference>
<keyword evidence="1" id="KW-0677">Repeat</keyword>
<dbReference type="InterPro" id="IPR011992">
    <property type="entry name" value="EF-hand-dom_pair"/>
</dbReference>
<dbReference type="PROSITE" id="PS50222">
    <property type="entry name" value="EF_HAND_2"/>
    <property type="match status" value="3"/>
</dbReference>
<comment type="caution">
    <text evidence="4">The sequence shown here is derived from an EMBL/GenBank/DDBJ whole genome shotgun (WGS) entry which is preliminary data.</text>
</comment>
<dbReference type="SUPFAM" id="SSF47473">
    <property type="entry name" value="EF-hand"/>
    <property type="match status" value="1"/>
</dbReference>
<proteinExistence type="predicted"/>
<gene>
    <name evidence="4" type="ORF">Vretimale_14415</name>
</gene>
<evidence type="ECO:0000256" key="2">
    <source>
        <dbReference type="ARBA" id="ARBA00022837"/>
    </source>
</evidence>
<name>A0A8J4GPZ3_9CHLO</name>
<dbReference type="GO" id="GO:0005509">
    <property type="term" value="F:calcium ion binding"/>
    <property type="evidence" value="ECO:0007669"/>
    <property type="project" value="InterPro"/>
</dbReference>